<evidence type="ECO:0000313" key="3">
    <source>
        <dbReference type="EMBL" id="BAK94339.1"/>
    </source>
</evidence>
<feature type="region of interest" description="Disordered" evidence="1">
    <location>
        <begin position="18"/>
        <end position="106"/>
    </location>
</feature>
<evidence type="ECO:0008006" key="5">
    <source>
        <dbReference type="Google" id="ProtNLM"/>
    </source>
</evidence>
<dbReference type="PROSITE" id="PS51257">
    <property type="entry name" value="PROKAR_LIPOPROTEIN"/>
    <property type="match status" value="1"/>
</dbReference>
<dbReference type="RefSeq" id="WP_014124399.1">
    <property type="nucleotide sequence ID" value="NC_016052.1"/>
</dbReference>
<feature type="compositionally biased region" description="Acidic residues" evidence="1">
    <location>
        <begin position="91"/>
        <end position="103"/>
    </location>
</feature>
<sequence length="167" mass="18437">MKSLKVTTLVLISTMLLAGCTQQTSTENNEDKEVAATSETAESTEQTSTETEQSSSISSEAMEESTEETEEASTEEETAETSTDESQNSDAENDVADFEEGDILQDTIDLEGLTMETATDNPNKRVLLFSNDEGQKEYKSVFIKRTNRLKIIDTANDDLLLNEELDI</sequence>
<feature type="compositionally biased region" description="Acidic residues" evidence="1">
    <location>
        <begin position="61"/>
        <end position="83"/>
    </location>
</feature>
<protein>
    <recommendedName>
        <fullName evidence="5">DUF3642 domain-containing protein</fullName>
    </recommendedName>
</protein>
<dbReference type="Proteomes" id="UP000002663">
    <property type="component" value="Chromosome"/>
</dbReference>
<accession>A0AAN1VQT0</accession>
<evidence type="ECO:0000256" key="2">
    <source>
        <dbReference type="SAM" id="SignalP"/>
    </source>
</evidence>
<gene>
    <name evidence="3" type="ordered locus">TEH_10120</name>
</gene>
<name>A0AAN1VQT0_TETHN</name>
<dbReference type="EMBL" id="AP012046">
    <property type="protein sequence ID" value="BAK94339.1"/>
    <property type="molecule type" value="Genomic_DNA"/>
</dbReference>
<feature type="compositionally biased region" description="Low complexity" evidence="1">
    <location>
        <begin position="35"/>
        <end position="60"/>
    </location>
</feature>
<dbReference type="KEGG" id="thl:TEH_10120"/>
<proteinExistence type="predicted"/>
<dbReference type="GeneID" id="64053654"/>
<evidence type="ECO:0000256" key="1">
    <source>
        <dbReference type="SAM" id="MobiDB-lite"/>
    </source>
</evidence>
<dbReference type="AlphaFoldDB" id="A0AAN1VQT0"/>
<keyword evidence="2" id="KW-0732">Signal</keyword>
<evidence type="ECO:0000313" key="4">
    <source>
        <dbReference type="Proteomes" id="UP000002663"/>
    </source>
</evidence>
<feature type="chain" id="PRO_5042990869" description="DUF3642 domain-containing protein" evidence="2">
    <location>
        <begin position="19"/>
        <end position="167"/>
    </location>
</feature>
<organism evidence="3 4">
    <name type="scientific">Tetragenococcus halophilus (strain DSM 20338 / JCM 20259 / NCIMB 9735 / NBRC 12172)</name>
    <name type="common">Pediococcus halophilus</name>
    <dbReference type="NCBI Taxonomy" id="945021"/>
    <lineage>
        <taxon>Bacteria</taxon>
        <taxon>Bacillati</taxon>
        <taxon>Bacillota</taxon>
        <taxon>Bacilli</taxon>
        <taxon>Lactobacillales</taxon>
        <taxon>Enterococcaceae</taxon>
        <taxon>Tetragenococcus</taxon>
    </lineage>
</organism>
<reference evidence="3 4" key="1">
    <citation type="submission" date="2011-01" db="EMBL/GenBank/DDBJ databases">
        <title>Whole genome sequence of Tetragenococcus halophilus NBRC 12172.</title>
        <authorList>
            <person name="Nakazawa H."/>
            <person name="Omata S."/>
            <person name="Koga C."/>
            <person name="Watanabe Y."/>
            <person name="Katano Y."/>
            <person name="Ito N."/>
            <person name="Tsukatani N."/>
            <person name="Ankai A."/>
            <person name="Oguchi A."/>
            <person name="Fukui S."/>
            <person name="Yashiro I."/>
            <person name="Kamata S."/>
            <person name="Hashimoto Y."/>
            <person name="Yamazaki J."/>
            <person name="Taguchi H."/>
            <person name="Tanaka A."/>
            <person name="Koyama T."/>
            <person name="Ichige A."/>
            <person name="Hanya Y."/>
            <person name="Tanikawa S."/>
            <person name="Yamazaki S."/>
            <person name="Fujita N."/>
        </authorList>
    </citation>
    <scope>NUCLEOTIDE SEQUENCE [LARGE SCALE GENOMIC DNA]</scope>
    <source>
        <strain evidence="4">DSM 20338 / JCM 20259 / NCIMB 9735 / NBRC 12172</strain>
    </source>
</reference>
<feature type="signal peptide" evidence="2">
    <location>
        <begin position="1"/>
        <end position="18"/>
    </location>
</feature>